<dbReference type="Pfam" id="PF22289">
    <property type="entry name" value="DmmA-like_C"/>
    <property type="match status" value="1"/>
</dbReference>
<reference evidence="2 3" key="1">
    <citation type="submission" date="2024-06" db="EMBL/GenBank/DDBJ databases">
        <title>The Natural Products Discovery Center: Release of the First 8490 Sequenced Strains for Exploring Actinobacteria Biosynthetic Diversity.</title>
        <authorList>
            <person name="Kalkreuter E."/>
            <person name="Kautsar S.A."/>
            <person name="Yang D."/>
            <person name="Bader C.D."/>
            <person name="Teijaro C.N."/>
            <person name="Fluegel L."/>
            <person name="Davis C.M."/>
            <person name="Simpson J.R."/>
            <person name="Lauterbach L."/>
            <person name="Steele A.D."/>
            <person name="Gui C."/>
            <person name="Meng S."/>
            <person name="Li G."/>
            <person name="Viehrig K."/>
            <person name="Ye F."/>
            <person name="Su P."/>
            <person name="Kiefer A.F."/>
            <person name="Nichols A."/>
            <person name="Cepeda A.J."/>
            <person name="Yan W."/>
            <person name="Fan B."/>
            <person name="Jiang Y."/>
            <person name="Adhikari A."/>
            <person name="Zheng C.-J."/>
            <person name="Schuster L."/>
            <person name="Cowan T.M."/>
            <person name="Smanski M.J."/>
            <person name="Chevrette M.G."/>
            <person name="De Carvalho L.P.S."/>
            <person name="Shen B."/>
        </authorList>
    </citation>
    <scope>NUCLEOTIDE SEQUENCE [LARGE SCALE GENOMIC DNA]</scope>
    <source>
        <strain evidence="2 3">NPDC050403</strain>
    </source>
</reference>
<evidence type="ECO:0000259" key="1">
    <source>
        <dbReference type="Pfam" id="PF22289"/>
    </source>
</evidence>
<dbReference type="RefSeq" id="WP_355089819.1">
    <property type="nucleotide sequence ID" value="NZ_JBEXKW010000081.1"/>
</dbReference>
<comment type="caution">
    <text evidence="2">The sequence shown here is derived from an EMBL/GenBank/DDBJ whole genome shotgun (WGS) entry which is preliminary data.</text>
</comment>
<gene>
    <name evidence="2" type="ORF">AB0I48_25625</name>
</gene>
<protein>
    <submittedName>
        <fullName evidence="2">Dimethylamine monooxygenase subunit DmmA family protein</fullName>
    </submittedName>
</protein>
<keyword evidence="2" id="KW-0503">Monooxygenase</keyword>
<dbReference type="InterPro" id="IPR048037">
    <property type="entry name" value="DmmA-like_C"/>
</dbReference>
<keyword evidence="3" id="KW-1185">Reference proteome</keyword>
<accession>A0ABV3FZU9</accession>
<name>A0ABV3FZU9_9NOCA</name>
<proteinExistence type="predicted"/>
<dbReference type="GO" id="GO:0004497">
    <property type="term" value="F:monooxygenase activity"/>
    <property type="evidence" value="ECO:0007669"/>
    <property type="project" value="UniProtKB-KW"/>
</dbReference>
<keyword evidence="2" id="KW-0560">Oxidoreductase</keyword>
<evidence type="ECO:0000313" key="3">
    <source>
        <dbReference type="Proteomes" id="UP001551695"/>
    </source>
</evidence>
<dbReference type="Proteomes" id="UP001551695">
    <property type="component" value="Unassembled WGS sequence"/>
</dbReference>
<feature type="domain" description="Dimethylamine monooxygenase subunit DmmA-like C-terminal" evidence="1">
    <location>
        <begin position="125"/>
        <end position="168"/>
    </location>
</feature>
<sequence length="177" mass="18455">MSTSEVVLPVGANVPRSNARTAADLPIDTNAAHYVVVTTDGESATAAAEFADRLAPIPVIALDASAGTEALIEVLASARVGWRFALLGGDPGLSRCRAALRAAGVIDAEIVTAGPDPRVGGPRELFCAHCRAISSTDAPIGGETPCGGCGQRLVVYYHFSRRLHAYLGYRPDAEELR</sequence>
<dbReference type="EMBL" id="JBFAKC010000012">
    <property type="protein sequence ID" value="MEV0710952.1"/>
    <property type="molecule type" value="Genomic_DNA"/>
</dbReference>
<dbReference type="NCBIfam" id="NF041259">
    <property type="entry name" value="mono_DmmA_fam"/>
    <property type="match status" value="1"/>
</dbReference>
<evidence type="ECO:0000313" key="2">
    <source>
        <dbReference type="EMBL" id="MEV0710952.1"/>
    </source>
</evidence>
<organism evidence="2 3">
    <name type="scientific">Nocardia aurea</name>
    <dbReference type="NCBI Taxonomy" id="2144174"/>
    <lineage>
        <taxon>Bacteria</taxon>
        <taxon>Bacillati</taxon>
        <taxon>Actinomycetota</taxon>
        <taxon>Actinomycetes</taxon>
        <taxon>Mycobacteriales</taxon>
        <taxon>Nocardiaceae</taxon>
        <taxon>Nocardia</taxon>
    </lineage>
</organism>